<dbReference type="NCBIfam" id="TIGR01007">
    <property type="entry name" value="eps_fam"/>
    <property type="match status" value="1"/>
</dbReference>
<dbReference type="HOGENOM" id="CLU_009912_4_1_11"/>
<evidence type="ECO:0000259" key="11">
    <source>
        <dbReference type="Pfam" id="PF13614"/>
    </source>
</evidence>
<dbReference type="GO" id="GO:0004715">
    <property type="term" value="F:non-membrane spanning protein tyrosine kinase activity"/>
    <property type="evidence" value="ECO:0007669"/>
    <property type="project" value="UniProtKB-EC"/>
</dbReference>
<evidence type="ECO:0000256" key="9">
    <source>
        <dbReference type="SAM" id="MobiDB-lite"/>
    </source>
</evidence>
<dbReference type="InterPro" id="IPR027417">
    <property type="entry name" value="P-loop_NTPase"/>
</dbReference>
<accession>D3FFB7</accession>
<evidence type="ECO:0000256" key="3">
    <source>
        <dbReference type="ARBA" id="ARBA00022679"/>
    </source>
</evidence>
<dbReference type="InterPro" id="IPR025669">
    <property type="entry name" value="AAA_dom"/>
</dbReference>
<reference evidence="13" key="2">
    <citation type="submission" date="2010-01" db="EMBL/GenBank/DDBJ databases">
        <title>The complete genome of Conexibacter woesei DSM 14684.</title>
        <authorList>
            <consortium name="US DOE Joint Genome Institute (JGI-PGF)"/>
            <person name="Lucas S."/>
            <person name="Copeland A."/>
            <person name="Lapidus A."/>
            <person name="Glavina del Rio T."/>
            <person name="Dalin E."/>
            <person name="Tice H."/>
            <person name="Bruce D."/>
            <person name="Goodwin L."/>
            <person name="Pitluck S."/>
            <person name="Kyrpides N."/>
            <person name="Mavromatis K."/>
            <person name="Ivanova N."/>
            <person name="Mikhailova N."/>
            <person name="Chertkov O."/>
            <person name="Brettin T."/>
            <person name="Detter J.C."/>
            <person name="Han C."/>
            <person name="Larimer F."/>
            <person name="Land M."/>
            <person name="Hauser L."/>
            <person name="Markowitz V."/>
            <person name="Cheng J.-F."/>
            <person name="Hugenholtz P."/>
            <person name="Woyke T."/>
            <person name="Wu D."/>
            <person name="Pukall R."/>
            <person name="Steenblock K."/>
            <person name="Schneider S."/>
            <person name="Klenk H.-P."/>
            <person name="Eisen J.A."/>
        </authorList>
    </citation>
    <scope>NUCLEOTIDE SEQUENCE [LARGE SCALE GENOMIC DNA]</scope>
    <source>
        <strain evidence="13">DSM 14684 / CIP 108061 / JCM 11494 / NBRC 100937 / ID131577</strain>
    </source>
</reference>
<keyword evidence="10" id="KW-1133">Transmembrane helix</keyword>
<dbReference type="SUPFAM" id="SSF52540">
    <property type="entry name" value="P-loop containing nucleoside triphosphate hydrolases"/>
    <property type="match status" value="1"/>
</dbReference>
<evidence type="ECO:0000256" key="2">
    <source>
        <dbReference type="ARBA" id="ARBA00011903"/>
    </source>
</evidence>
<dbReference type="PANTHER" id="PTHR32309">
    <property type="entry name" value="TYROSINE-PROTEIN KINASE"/>
    <property type="match status" value="1"/>
</dbReference>
<dbReference type="CDD" id="cd05387">
    <property type="entry name" value="BY-kinase"/>
    <property type="match status" value="1"/>
</dbReference>
<feature type="compositionally biased region" description="Basic and acidic residues" evidence="9">
    <location>
        <begin position="1"/>
        <end position="22"/>
    </location>
</feature>
<keyword evidence="5" id="KW-0418">Kinase</keyword>
<evidence type="ECO:0000256" key="4">
    <source>
        <dbReference type="ARBA" id="ARBA00022741"/>
    </source>
</evidence>
<dbReference type="STRING" id="469383.Cwoe_5304"/>
<evidence type="ECO:0000256" key="1">
    <source>
        <dbReference type="ARBA" id="ARBA00007316"/>
    </source>
</evidence>
<evidence type="ECO:0000256" key="6">
    <source>
        <dbReference type="ARBA" id="ARBA00022840"/>
    </source>
</evidence>
<evidence type="ECO:0000313" key="13">
    <source>
        <dbReference type="Proteomes" id="UP000008229"/>
    </source>
</evidence>
<feature type="region of interest" description="Disordered" evidence="9">
    <location>
        <begin position="1"/>
        <end position="45"/>
    </location>
</feature>
<keyword evidence="3 12" id="KW-0808">Transferase</keyword>
<keyword evidence="10" id="KW-0472">Membrane</keyword>
<dbReference type="Gene3D" id="3.40.50.300">
    <property type="entry name" value="P-loop containing nucleotide triphosphate hydrolases"/>
    <property type="match status" value="1"/>
</dbReference>
<dbReference type="eggNOG" id="COG0489">
    <property type="taxonomic scope" value="Bacteria"/>
</dbReference>
<name>D3FFB7_CONWI</name>
<dbReference type="OrthoDB" id="9812433at2"/>
<proteinExistence type="inferred from homology"/>
<evidence type="ECO:0000313" key="12">
    <source>
        <dbReference type="EMBL" id="ADB53710.1"/>
    </source>
</evidence>
<dbReference type="InterPro" id="IPR005702">
    <property type="entry name" value="Wzc-like_C"/>
</dbReference>
<dbReference type="eggNOG" id="COG3944">
    <property type="taxonomic scope" value="Bacteria"/>
</dbReference>
<evidence type="ECO:0000256" key="8">
    <source>
        <dbReference type="ARBA" id="ARBA00051245"/>
    </source>
</evidence>
<protein>
    <recommendedName>
        <fullName evidence="2">non-specific protein-tyrosine kinase</fullName>
        <ecNumber evidence="2">2.7.10.2</ecNumber>
    </recommendedName>
</protein>
<dbReference type="RefSeq" id="WP_012936761.1">
    <property type="nucleotide sequence ID" value="NC_013739.1"/>
</dbReference>
<dbReference type="KEGG" id="cwo:Cwoe_5304"/>
<dbReference type="Pfam" id="PF13614">
    <property type="entry name" value="AAA_31"/>
    <property type="match status" value="1"/>
</dbReference>
<dbReference type="GO" id="GO:0005524">
    <property type="term" value="F:ATP binding"/>
    <property type="evidence" value="ECO:0007669"/>
    <property type="project" value="UniProtKB-KW"/>
</dbReference>
<dbReference type="EC" id="2.7.10.2" evidence="2"/>
<organism evidence="12 13">
    <name type="scientific">Conexibacter woesei (strain DSM 14684 / CCUG 47730 / CIP 108061 / JCM 11494 / NBRC 100937 / ID131577)</name>
    <dbReference type="NCBI Taxonomy" id="469383"/>
    <lineage>
        <taxon>Bacteria</taxon>
        <taxon>Bacillati</taxon>
        <taxon>Actinomycetota</taxon>
        <taxon>Thermoleophilia</taxon>
        <taxon>Solirubrobacterales</taxon>
        <taxon>Conexibacteraceae</taxon>
        <taxon>Conexibacter</taxon>
    </lineage>
</organism>
<feature type="transmembrane region" description="Helical" evidence="10">
    <location>
        <begin position="61"/>
        <end position="79"/>
    </location>
</feature>
<keyword evidence="10" id="KW-0812">Transmembrane</keyword>
<dbReference type="Proteomes" id="UP000008229">
    <property type="component" value="Chromosome"/>
</dbReference>
<gene>
    <name evidence="12" type="ordered locus">Cwoe_5304</name>
</gene>
<keyword evidence="4" id="KW-0547">Nucleotide-binding</keyword>
<comment type="similarity">
    <text evidence="1">Belongs to the CpsD/CapB family.</text>
</comment>
<reference evidence="12 13" key="1">
    <citation type="journal article" date="2010" name="Stand. Genomic Sci.">
        <title>Complete genome sequence of Conexibacter woesei type strain (ID131577).</title>
        <authorList>
            <person name="Pukall R."/>
            <person name="Lapidus A."/>
            <person name="Glavina Del Rio T."/>
            <person name="Copeland A."/>
            <person name="Tice H."/>
            <person name="Cheng J.-F."/>
            <person name="Lucas S."/>
            <person name="Chen F."/>
            <person name="Nolan M."/>
            <person name="Bruce D."/>
            <person name="Goodwin L."/>
            <person name="Pitluck S."/>
            <person name="Mavromatis K."/>
            <person name="Ivanova N."/>
            <person name="Ovchinnikova G."/>
            <person name="Pati A."/>
            <person name="Chen A."/>
            <person name="Palaniappan K."/>
            <person name="Land M."/>
            <person name="Hauser L."/>
            <person name="Chang Y.-J."/>
            <person name="Jeffries C.D."/>
            <person name="Chain P."/>
            <person name="Meincke L."/>
            <person name="Sims D."/>
            <person name="Brettin T."/>
            <person name="Detter J.C."/>
            <person name="Rohde M."/>
            <person name="Goeker M."/>
            <person name="Bristow J."/>
            <person name="Eisen J.A."/>
            <person name="Markowitz V."/>
            <person name="Kyrpides N.C."/>
            <person name="Klenk H.-P."/>
            <person name="Hugenholtz P."/>
        </authorList>
    </citation>
    <scope>NUCLEOTIDE SEQUENCE [LARGE SCALE GENOMIC DNA]</scope>
    <source>
        <strain evidence="13">DSM 14684 / CIP 108061 / JCM 11494 / NBRC 100937 / ID131577</strain>
    </source>
</reference>
<dbReference type="InterPro" id="IPR050445">
    <property type="entry name" value="Bact_polysacc_biosynth/exp"/>
</dbReference>
<sequence>MSRDPSRLRRYESDAADLHSLEPDPAPQSYRDPLGRPLTHTREQSGGGALRTFAALVRRRWLVIVLCTAVAGVGTYVLTNRETPKYSATTTLLFRDPGLSSELFGGSAFSPSTDPMREAATNLKLVTSGEVAEATARAVGNGVTAAQVAEDVRASGEGNSDLVSVTATDPDPARSAAIANEYARQFIAQRREADRSKVLEARDLVVTQLDGMDTDSPEAENLRRRADELLTLAALQTGNAEIVQLASTPTEPSSPRVKRTTMIGAAFGLLIGLGIALLLEQLDRRLRSIEQVEDLLEAPILGTVPENRSIGRSIGDHGAARIPELEPFDTVRTNLRYLDIERPISSVLVTSAQPNDGKTTVAWNVAEAAARSGASVLLIEADLRRPGIAAAANLQTRVGLSSVLANICHIEDAIVELPGGDDVNESYALDVLPAGPSPPNPLGLLESSRMRQLIADLKTHYDLIVIDTPPIAAAADAIPLIHDVDGVLAVVRLGNTRREALVSLRNQFANVGAPLLGAVINGGKPPASYLDSYRGYQPS</sequence>
<keyword evidence="13" id="KW-1185">Reference proteome</keyword>
<dbReference type="PANTHER" id="PTHR32309:SF13">
    <property type="entry name" value="FERRIC ENTEROBACTIN TRANSPORT PROTEIN FEPE"/>
    <property type="match status" value="1"/>
</dbReference>
<dbReference type="AlphaFoldDB" id="D3FFB7"/>
<dbReference type="EMBL" id="CP001854">
    <property type="protein sequence ID" value="ADB53710.1"/>
    <property type="molecule type" value="Genomic_DNA"/>
</dbReference>
<comment type="catalytic activity">
    <reaction evidence="8">
        <text>L-tyrosyl-[protein] + ATP = O-phospho-L-tyrosyl-[protein] + ADP + H(+)</text>
        <dbReference type="Rhea" id="RHEA:10596"/>
        <dbReference type="Rhea" id="RHEA-COMP:10136"/>
        <dbReference type="Rhea" id="RHEA-COMP:20101"/>
        <dbReference type="ChEBI" id="CHEBI:15378"/>
        <dbReference type="ChEBI" id="CHEBI:30616"/>
        <dbReference type="ChEBI" id="CHEBI:46858"/>
        <dbReference type="ChEBI" id="CHEBI:61978"/>
        <dbReference type="ChEBI" id="CHEBI:456216"/>
        <dbReference type="EC" id="2.7.10.2"/>
    </reaction>
</comment>
<keyword evidence="7" id="KW-0829">Tyrosine-protein kinase</keyword>
<feature type="domain" description="AAA" evidence="11">
    <location>
        <begin position="357"/>
        <end position="479"/>
    </location>
</feature>
<evidence type="ECO:0000256" key="5">
    <source>
        <dbReference type="ARBA" id="ARBA00022777"/>
    </source>
</evidence>
<evidence type="ECO:0000256" key="10">
    <source>
        <dbReference type="SAM" id="Phobius"/>
    </source>
</evidence>
<keyword evidence="6" id="KW-0067">ATP-binding</keyword>
<evidence type="ECO:0000256" key="7">
    <source>
        <dbReference type="ARBA" id="ARBA00023137"/>
    </source>
</evidence>